<dbReference type="InterPro" id="IPR036870">
    <property type="entry name" value="Ribosomal_bS18_sf"/>
</dbReference>
<dbReference type="SUPFAM" id="SSF46911">
    <property type="entry name" value="Ribosomal protein S18"/>
    <property type="match status" value="1"/>
</dbReference>
<evidence type="ECO:0000256" key="2">
    <source>
        <dbReference type="ARBA" id="ARBA00022946"/>
    </source>
</evidence>
<dbReference type="Gene3D" id="4.10.640.10">
    <property type="entry name" value="Ribosomal protein S18"/>
    <property type="match status" value="1"/>
</dbReference>
<reference evidence="8 9" key="1">
    <citation type="journal article" date="2024" name="Insects">
        <title>An Improved Chromosome-Level Genome Assembly of the Firefly Pyrocoelia pectoralis.</title>
        <authorList>
            <person name="Fu X."/>
            <person name="Meyer-Rochow V.B."/>
            <person name="Ballantyne L."/>
            <person name="Zhu X."/>
        </authorList>
    </citation>
    <scope>NUCLEOTIDE SEQUENCE [LARGE SCALE GENOMIC DNA]</scope>
    <source>
        <strain evidence="8">XCY_ONT2</strain>
    </source>
</reference>
<keyword evidence="9" id="KW-1185">Reference proteome</keyword>
<evidence type="ECO:0000256" key="3">
    <source>
        <dbReference type="ARBA" id="ARBA00022980"/>
    </source>
</evidence>
<keyword evidence="2" id="KW-0809">Transit peptide</keyword>
<dbReference type="InterPro" id="IPR001648">
    <property type="entry name" value="Ribosomal_bS18"/>
</dbReference>
<dbReference type="GO" id="GO:0032543">
    <property type="term" value="P:mitochondrial translation"/>
    <property type="evidence" value="ECO:0007669"/>
    <property type="project" value="TreeGrafter"/>
</dbReference>
<evidence type="ECO:0000313" key="9">
    <source>
        <dbReference type="Proteomes" id="UP001329430"/>
    </source>
</evidence>
<dbReference type="Pfam" id="PF01084">
    <property type="entry name" value="Ribosomal_S18"/>
    <property type="match status" value="1"/>
</dbReference>
<dbReference type="PANTHER" id="PTHR13479:SF66">
    <property type="entry name" value="LARGE RIBOSOMAL SUBUNIT PROTEIN ML66"/>
    <property type="match status" value="1"/>
</dbReference>
<evidence type="ECO:0000256" key="6">
    <source>
        <dbReference type="ARBA" id="ARBA00061060"/>
    </source>
</evidence>
<keyword evidence="3" id="KW-0689">Ribosomal protein</keyword>
<evidence type="ECO:0000256" key="7">
    <source>
        <dbReference type="ARBA" id="ARBA00071652"/>
    </source>
</evidence>
<dbReference type="GO" id="GO:0003735">
    <property type="term" value="F:structural constituent of ribosome"/>
    <property type="evidence" value="ECO:0007669"/>
    <property type="project" value="InterPro"/>
</dbReference>
<comment type="subcellular location">
    <subcellularLocation>
        <location evidence="1">Mitochondrion</location>
    </subcellularLocation>
</comment>
<name>A0AAN7VJA8_9COLE</name>
<evidence type="ECO:0000256" key="1">
    <source>
        <dbReference type="ARBA" id="ARBA00004173"/>
    </source>
</evidence>
<organism evidence="8 9">
    <name type="scientific">Pyrocoelia pectoralis</name>
    <dbReference type="NCBI Taxonomy" id="417401"/>
    <lineage>
        <taxon>Eukaryota</taxon>
        <taxon>Metazoa</taxon>
        <taxon>Ecdysozoa</taxon>
        <taxon>Arthropoda</taxon>
        <taxon>Hexapoda</taxon>
        <taxon>Insecta</taxon>
        <taxon>Pterygota</taxon>
        <taxon>Neoptera</taxon>
        <taxon>Endopterygota</taxon>
        <taxon>Coleoptera</taxon>
        <taxon>Polyphaga</taxon>
        <taxon>Elateriformia</taxon>
        <taxon>Elateroidea</taxon>
        <taxon>Lampyridae</taxon>
        <taxon>Lampyrinae</taxon>
        <taxon>Pyrocoelia</taxon>
    </lineage>
</organism>
<protein>
    <recommendedName>
        <fullName evidence="7">Large ribosomal subunit protein mL66</fullName>
    </recommendedName>
</protein>
<dbReference type="GO" id="GO:0070181">
    <property type="term" value="F:small ribosomal subunit rRNA binding"/>
    <property type="evidence" value="ECO:0007669"/>
    <property type="project" value="TreeGrafter"/>
</dbReference>
<keyword evidence="4" id="KW-0496">Mitochondrion</keyword>
<proteinExistence type="inferred from homology"/>
<dbReference type="AlphaFoldDB" id="A0AAN7VJA8"/>
<evidence type="ECO:0000313" key="8">
    <source>
        <dbReference type="EMBL" id="KAK5649050.1"/>
    </source>
</evidence>
<gene>
    <name evidence="8" type="ORF">RI129_003942</name>
</gene>
<dbReference type="PANTHER" id="PTHR13479">
    <property type="entry name" value="30S RIBOSOMAL PROTEIN S18"/>
    <property type="match status" value="1"/>
</dbReference>
<evidence type="ECO:0000256" key="5">
    <source>
        <dbReference type="ARBA" id="ARBA00023274"/>
    </source>
</evidence>
<dbReference type="GO" id="GO:0005763">
    <property type="term" value="C:mitochondrial small ribosomal subunit"/>
    <property type="evidence" value="ECO:0007669"/>
    <property type="project" value="TreeGrafter"/>
</dbReference>
<dbReference type="GO" id="GO:0005743">
    <property type="term" value="C:mitochondrial inner membrane"/>
    <property type="evidence" value="ECO:0007669"/>
    <property type="project" value="UniProtKB-ARBA"/>
</dbReference>
<comment type="similarity">
    <text evidence="6">Belongs to the bacterial ribosomal protein bS18 family. Mitochondrion-specific ribosomal protein mL66 subfamily.</text>
</comment>
<dbReference type="FunFam" id="4.10.640.10:FF:000011">
    <property type="entry name" value="28S ribosomal protein S18a, mitochondrial"/>
    <property type="match status" value="1"/>
</dbReference>
<dbReference type="EMBL" id="JAVRBK010000002">
    <property type="protein sequence ID" value="KAK5649050.1"/>
    <property type="molecule type" value="Genomic_DNA"/>
</dbReference>
<sequence length="154" mass="17671">MNSFFKLNLRTIIKATFPVKRTLSLFPKLQLKEIHEVKEENTLIIKGVNVPSGREPFLLSNKGELCPVCNSGLDIKHTDVLILSQFVRSDGCMLPRRITGLCRRQQKRMSSLVTMAHKAGLMPNLKPPSSHNDPKKRSGWKKYNKYFDESTIRF</sequence>
<dbReference type="Proteomes" id="UP001329430">
    <property type="component" value="Chromosome 2"/>
</dbReference>
<keyword evidence="5" id="KW-0687">Ribonucleoprotein</keyword>
<accession>A0AAN7VJA8</accession>
<comment type="caution">
    <text evidence="8">The sequence shown here is derived from an EMBL/GenBank/DDBJ whole genome shotgun (WGS) entry which is preliminary data.</text>
</comment>
<evidence type="ECO:0000256" key="4">
    <source>
        <dbReference type="ARBA" id="ARBA00023128"/>
    </source>
</evidence>